<proteinExistence type="predicted"/>
<name>F8FCV5_PAEMK</name>
<accession>F8FCV5</accession>
<dbReference type="EMBL" id="CP002869">
    <property type="protein sequence ID" value="AEI39677.1"/>
    <property type="molecule type" value="Genomic_DNA"/>
</dbReference>
<gene>
    <name evidence="1" type="ordered locus">KNP414_01109</name>
</gene>
<dbReference type="KEGG" id="pms:KNP414_01109"/>
<evidence type="ECO:0000313" key="1">
    <source>
        <dbReference type="EMBL" id="AEI39677.1"/>
    </source>
</evidence>
<dbReference type="AlphaFoldDB" id="F8FCV5"/>
<organism evidence="1 2">
    <name type="scientific">Paenibacillus mucilaginosus (strain KNP414)</name>
    <dbReference type="NCBI Taxonomy" id="1036673"/>
    <lineage>
        <taxon>Bacteria</taxon>
        <taxon>Bacillati</taxon>
        <taxon>Bacillota</taxon>
        <taxon>Bacilli</taxon>
        <taxon>Bacillales</taxon>
        <taxon>Paenibacillaceae</taxon>
        <taxon>Paenibacillus</taxon>
    </lineage>
</organism>
<protein>
    <submittedName>
        <fullName evidence="1">Uncharacterized protein</fullName>
    </submittedName>
</protein>
<reference evidence="1 2" key="2">
    <citation type="journal article" date="2013" name="Genome Announc.">
        <title>Genome Sequence of Growth-Improving Paenibacillus mucilaginosus Strain KNP414.</title>
        <authorList>
            <person name="Lu J.J."/>
            <person name="Wang J.F."/>
            <person name="Hu X.F."/>
        </authorList>
    </citation>
    <scope>NUCLEOTIDE SEQUENCE [LARGE SCALE GENOMIC DNA]</scope>
    <source>
        <strain evidence="1 2">KNP414</strain>
    </source>
</reference>
<evidence type="ECO:0000313" key="2">
    <source>
        <dbReference type="Proteomes" id="UP000006620"/>
    </source>
</evidence>
<reference evidence="2" key="1">
    <citation type="submission" date="2011-06" db="EMBL/GenBank/DDBJ databases">
        <title>Complete genome sequence of Paenibacillus mucilaginosus KNP414.</title>
        <authorList>
            <person name="Wang J."/>
            <person name="Hu S."/>
            <person name="Hu X."/>
            <person name="Zhang B."/>
            <person name="Dong D."/>
            <person name="Zhang S."/>
            <person name="Zhao K."/>
            <person name="Wu D."/>
        </authorList>
    </citation>
    <scope>NUCLEOTIDE SEQUENCE [LARGE SCALE GENOMIC DNA]</scope>
    <source>
        <strain evidence="2">KNP414</strain>
    </source>
</reference>
<sequence>MEPFNQSSSDQVLVIEKSRKRVIEAIGKNMDLYGITP</sequence>
<dbReference type="Proteomes" id="UP000006620">
    <property type="component" value="Chromosome"/>
</dbReference>
<dbReference type="HOGENOM" id="CLU_3346714_0_0_9"/>